<keyword evidence="1" id="KW-0812">Transmembrane</keyword>
<evidence type="ECO:0000256" key="1">
    <source>
        <dbReference type="SAM" id="Phobius"/>
    </source>
</evidence>
<evidence type="ECO:0000313" key="2">
    <source>
        <dbReference type="EMBL" id="MBX57891.1"/>
    </source>
</evidence>
<proteinExistence type="predicted"/>
<organism evidence="2">
    <name type="scientific">Rhizophora mucronata</name>
    <name type="common">Asiatic mangrove</name>
    <dbReference type="NCBI Taxonomy" id="61149"/>
    <lineage>
        <taxon>Eukaryota</taxon>
        <taxon>Viridiplantae</taxon>
        <taxon>Streptophyta</taxon>
        <taxon>Embryophyta</taxon>
        <taxon>Tracheophyta</taxon>
        <taxon>Spermatophyta</taxon>
        <taxon>Magnoliopsida</taxon>
        <taxon>eudicotyledons</taxon>
        <taxon>Gunneridae</taxon>
        <taxon>Pentapetalae</taxon>
        <taxon>rosids</taxon>
        <taxon>fabids</taxon>
        <taxon>Malpighiales</taxon>
        <taxon>Rhizophoraceae</taxon>
        <taxon>Rhizophora</taxon>
    </lineage>
</organism>
<protein>
    <submittedName>
        <fullName evidence="2">Uncharacterized protein</fullName>
    </submittedName>
</protein>
<name>A0A2P2PT19_RHIMU</name>
<sequence length="34" mass="3986">MPHSYWVDWLIMDSVILSTFAFSFFIPSVSNFSL</sequence>
<reference evidence="2" key="1">
    <citation type="submission" date="2018-02" db="EMBL/GenBank/DDBJ databases">
        <title>Rhizophora mucronata_Transcriptome.</title>
        <authorList>
            <person name="Meera S.P."/>
            <person name="Sreeshan A."/>
            <person name="Augustine A."/>
        </authorList>
    </citation>
    <scope>NUCLEOTIDE SEQUENCE</scope>
    <source>
        <tissue evidence="2">Leaf</tissue>
    </source>
</reference>
<dbReference type="AlphaFoldDB" id="A0A2P2PT19"/>
<keyword evidence="1" id="KW-0472">Membrane</keyword>
<feature type="transmembrane region" description="Helical" evidence="1">
    <location>
        <begin position="6"/>
        <end position="26"/>
    </location>
</feature>
<dbReference type="EMBL" id="GGEC01077407">
    <property type="protein sequence ID" value="MBX57891.1"/>
    <property type="molecule type" value="Transcribed_RNA"/>
</dbReference>
<keyword evidence="1" id="KW-1133">Transmembrane helix</keyword>
<accession>A0A2P2PT19</accession>